<keyword evidence="1" id="KW-1133">Transmembrane helix</keyword>
<feature type="transmembrane region" description="Helical" evidence="1">
    <location>
        <begin position="176"/>
        <end position="196"/>
    </location>
</feature>
<feature type="transmembrane region" description="Helical" evidence="1">
    <location>
        <begin position="267"/>
        <end position="290"/>
    </location>
</feature>
<dbReference type="EMBL" id="JGYV01000014">
    <property type="protein sequence ID" value="KFI61944.1"/>
    <property type="molecule type" value="Genomic_DNA"/>
</dbReference>
<reference evidence="2 3" key="1">
    <citation type="submission" date="2014-03" db="EMBL/GenBank/DDBJ databases">
        <title>Genomics of Bifidobacteria.</title>
        <authorList>
            <person name="Ventura M."/>
            <person name="Milani C."/>
            <person name="Lugli G.A."/>
        </authorList>
    </citation>
    <scope>NUCLEOTIDE SEQUENCE [LARGE SCALE GENOMIC DNA]</scope>
    <source>
        <strain evidence="2 3">LMG 10738</strain>
    </source>
</reference>
<evidence type="ECO:0000313" key="2">
    <source>
        <dbReference type="EMBL" id="KFI61944.1"/>
    </source>
</evidence>
<gene>
    <name evidence="2" type="ORF">BCUN_1849</name>
</gene>
<protein>
    <submittedName>
        <fullName evidence="2">Uncharacterized protein</fullName>
    </submittedName>
</protein>
<feature type="transmembrane region" description="Helical" evidence="1">
    <location>
        <begin position="148"/>
        <end position="169"/>
    </location>
</feature>
<organism evidence="2 3">
    <name type="scientific">Bifidobacterium cuniculi</name>
    <dbReference type="NCBI Taxonomy" id="1688"/>
    <lineage>
        <taxon>Bacteria</taxon>
        <taxon>Bacillati</taxon>
        <taxon>Actinomycetota</taxon>
        <taxon>Actinomycetes</taxon>
        <taxon>Bifidobacteriales</taxon>
        <taxon>Bifidobacteriaceae</taxon>
        <taxon>Bifidobacterium</taxon>
    </lineage>
</organism>
<evidence type="ECO:0000256" key="1">
    <source>
        <dbReference type="SAM" id="Phobius"/>
    </source>
</evidence>
<comment type="caution">
    <text evidence="2">The sequence shown here is derived from an EMBL/GenBank/DDBJ whole genome shotgun (WGS) entry which is preliminary data.</text>
</comment>
<sequence length="510" mass="55286">MTTKSKSKSKFMRYGSGLLAPLPGAGTAVFIVLMTLYPLALGARNYRIGDSGEGLVWRPAALQLDLTWMHVLTDVVAALYGAWCSHKALSPRCPVGAPWNGGSQWRHYGIPLVKGCLICALTYATAMTPSIGWTLWQTGASFPWETLLFGMTMPAILFAVGFTCGVLMGNRWALPVSGLLASGYVCIGFLVVHPTIPNGVFPRHWGSRWMAVFPLADSGMGTEPGIAIDPWMVVVRLAFTAVVVLSSWCACAVYADGYGRSAMRARSLAAWLAPVLACSLAIGTAGPYMWVRSAPFTPVCEETQPAGIRVCSHLEDSMMRQRYLQLFSSFVTWFPEQWEPLQEHPLTVLLGNAFTTTDGTRPYNLTDDGLQLAMTTSGTTVRLHTDTVLSGDDIAQNVLDIAIRATDQWIPAPCAATAREQVFNRTTLSDNADVTAFLLQEMPYRMAALSGWDSGILPGSAQDEAAQAVDASDDERFRDFIEHNINGIDTCGITPQHLLDAFAPDGKTAS</sequence>
<keyword evidence="1" id="KW-0472">Membrane</keyword>
<dbReference type="Proteomes" id="UP000029067">
    <property type="component" value="Unassembled WGS sequence"/>
</dbReference>
<evidence type="ECO:0000313" key="3">
    <source>
        <dbReference type="Proteomes" id="UP000029067"/>
    </source>
</evidence>
<keyword evidence="3" id="KW-1185">Reference proteome</keyword>
<feature type="transmembrane region" description="Helical" evidence="1">
    <location>
        <begin position="20"/>
        <end position="40"/>
    </location>
</feature>
<proteinExistence type="predicted"/>
<dbReference type="AlphaFoldDB" id="A0A087AT44"/>
<dbReference type="eggNOG" id="ENOG5030PQ8">
    <property type="taxonomic scope" value="Bacteria"/>
</dbReference>
<dbReference type="STRING" id="1688.BCUN_1849"/>
<accession>A0A087AT44</accession>
<dbReference type="OrthoDB" id="3226233at2"/>
<keyword evidence="1" id="KW-0812">Transmembrane</keyword>
<feature type="transmembrane region" description="Helical" evidence="1">
    <location>
        <begin position="115"/>
        <end position="136"/>
    </location>
</feature>
<name>A0A087AT44_9BIFI</name>
<feature type="transmembrane region" description="Helical" evidence="1">
    <location>
        <begin position="233"/>
        <end position="255"/>
    </location>
</feature>
<dbReference type="RefSeq" id="WP_152598120.1">
    <property type="nucleotide sequence ID" value="NZ_JGYV01000014.1"/>
</dbReference>